<dbReference type="OrthoDB" id="2990595at2"/>
<accession>A0A0M0L7F0</accession>
<evidence type="ECO:0000313" key="1">
    <source>
        <dbReference type="EMBL" id="KOO46996.1"/>
    </source>
</evidence>
<dbReference type="RefSeq" id="WP_053401012.1">
    <property type="nucleotide sequence ID" value="NZ_JAUKEN010000001.1"/>
</dbReference>
<gene>
    <name evidence="1" type="ORF">AMD01_08805</name>
</gene>
<dbReference type="Pfam" id="PF13797">
    <property type="entry name" value="Post_transc_reg"/>
    <property type="match status" value="1"/>
</dbReference>
<dbReference type="AlphaFoldDB" id="A0A0M0L7F0"/>
<proteinExistence type="predicted"/>
<keyword evidence="2" id="KW-1185">Reference proteome</keyword>
<dbReference type="InterPro" id="IPR025716">
    <property type="entry name" value="Post-transcriptional_regulator"/>
</dbReference>
<protein>
    <recommendedName>
        <fullName evidence="3">Post-transcriptional regulator</fullName>
    </recommendedName>
</protein>
<reference evidence="2" key="1">
    <citation type="submission" date="2015-08" db="EMBL/GenBank/DDBJ databases">
        <title>Fjat-14210 dsm16467.</title>
        <authorList>
            <person name="Liu B."/>
            <person name="Wang J."/>
            <person name="Zhu Y."/>
            <person name="Liu G."/>
            <person name="Chen Q."/>
            <person name="Chen Z."/>
            <person name="Lan J."/>
            <person name="Che J."/>
            <person name="Ge C."/>
            <person name="Shi H."/>
            <person name="Pan Z."/>
            <person name="Liu X."/>
        </authorList>
    </citation>
    <scope>NUCLEOTIDE SEQUENCE [LARGE SCALE GENOMIC DNA]</scope>
    <source>
        <strain evidence="2">DSM 16467</strain>
    </source>
</reference>
<comment type="caution">
    <text evidence="1">The sequence shown here is derived from an EMBL/GenBank/DDBJ whole genome shotgun (WGS) entry which is preliminary data.</text>
</comment>
<sequence length="96" mass="11220">MPMYEEDYKRLLPVIQSKVEEFKLFGYGHVEFEEIWSFLCNKKWKKEKAVPPLYQAVNDVLSTKISDVMNYMTMESFKSSASTKMSDLGDLSDLFS</sequence>
<dbReference type="Proteomes" id="UP000037558">
    <property type="component" value="Unassembled WGS sequence"/>
</dbReference>
<dbReference type="EMBL" id="LILC01000011">
    <property type="protein sequence ID" value="KOO46996.1"/>
    <property type="molecule type" value="Genomic_DNA"/>
</dbReference>
<name>A0A0M0L7F0_9BACI</name>
<dbReference type="PATRIC" id="fig|284581.3.peg.3815"/>
<evidence type="ECO:0008006" key="3">
    <source>
        <dbReference type="Google" id="ProtNLM"/>
    </source>
</evidence>
<dbReference type="STRING" id="284581.AMD01_08805"/>
<evidence type="ECO:0000313" key="2">
    <source>
        <dbReference type="Proteomes" id="UP000037558"/>
    </source>
</evidence>
<organism evidence="1 2">
    <name type="scientific">Priestia koreensis</name>
    <dbReference type="NCBI Taxonomy" id="284581"/>
    <lineage>
        <taxon>Bacteria</taxon>
        <taxon>Bacillati</taxon>
        <taxon>Bacillota</taxon>
        <taxon>Bacilli</taxon>
        <taxon>Bacillales</taxon>
        <taxon>Bacillaceae</taxon>
        <taxon>Priestia</taxon>
    </lineage>
</organism>